<name>A0A1H8ATR4_9BACL</name>
<dbReference type="PANTHER" id="PTHR40066">
    <property type="entry name" value="UPF0473 PROTEIN CBO2561/CLC_2432"/>
    <property type="match status" value="1"/>
</dbReference>
<dbReference type="Proteomes" id="UP000199695">
    <property type="component" value="Unassembled WGS sequence"/>
</dbReference>
<evidence type="ECO:0000313" key="3">
    <source>
        <dbReference type="EMBL" id="SEM73354.1"/>
    </source>
</evidence>
<dbReference type="InterPro" id="IPR009711">
    <property type="entry name" value="UPF0473"/>
</dbReference>
<dbReference type="OrthoDB" id="2086132at2"/>
<dbReference type="AlphaFoldDB" id="A0A1H8ATR4"/>
<dbReference type="RefSeq" id="WP_089964595.1">
    <property type="nucleotide sequence ID" value="NZ_FOCQ01000001.1"/>
</dbReference>
<comment type="similarity">
    <text evidence="1 2">Belongs to the UPF0473 family.</text>
</comment>
<keyword evidence="4" id="KW-1185">Reference proteome</keyword>
<proteinExistence type="inferred from homology"/>
<accession>A0A1H8ATR4</accession>
<dbReference type="PANTHER" id="PTHR40066:SF1">
    <property type="entry name" value="UPF0473 PROTEIN CBO2561_CLC_2432"/>
    <property type="match status" value="1"/>
</dbReference>
<reference evidence="3 4" key="1">
    <citation type="submission" date="2016-10" db="EMBL/GenBank/DDBJ databases">
        <authorList>
            <person name="de Groot N.N."/>
        </authorList>
    </citation>
    <scope>NUCLEOTIDE SEQUENCE [LARGE SCALE GENOMIC DNA]</scope>
    <source>
        <strain evidence="3 4">DSM 46701</strain>
    </source>
</reference>
<dbReference type="STRING" id="1173111.SAMN05444955_101314"/>
<evidence type="ECO:0000256" key="2">
    <source>
        <dbReference type="HAMAP-Rule" id="MF_01448"/>
    </source>
</evidence>
<evidence type="ECO:0000313" key="4">
    <source>
        <dbReference type="Proteomes" id="UP000199695"/>
    </source>
</evidence>
<dbReference type="EMBL" id="FOCQ01000001">
    <property type="protein sequence ID" value="SEM73354.1"/>
    <property type="molecule type" value="Genomic_DNA"/>
</dbReference>
<protein>
    <recommendedName>
        <fullName evidence="2">UPF0473 protein SAMN05444955_101314</fullName>
    </recommendedName>
</protein>
<organism evidence="3 4">
    <name type="scientific">Lihuaxuella thermophila</name>
    <dbReference type="NCBI Taxonomy" id="1173111"/>
    <lineage>
        <taxon>Bacteria</taxon>
        <taxon>Bacillati</taxon>
        <taxon>Bacillota</taxon>
        <taxon>Bacilli</taxon>
        <taxon>Bacillales</taxon>
        <taxon>Thermoactinomycetaceae</taxon>
        <taxon>Lihuaxuella</taxon>
    </lineage>
</organism>
<dbReference type="HAMAP" id="MF_01448">
    <property type="entry name" value="UPF0473"/>
    <property type="match status" value="1"/>
</dbReference>
<evidence type="ECO:0000256" key="1">
    <source>
        <dbReference type="ARBA" id="ARBA00008439"/>
    </source>
</evidence>
<sequence>MPNQSHAHEGTEFLRIPNEDGSEEVFEILFTFENDETGRKYMFVTPADAEENEDEYQEVIAFRYTEDDQGNLELQMIDEENEEEWDMVEETFNTLMADLED</sequence>
<dbReference type="Pfam" id="PF06949">
    <property type="entry name" value="DUF1292"/>
    <property type="match status" value="1"/>
</dbReference>
<gene>
    <name evidence="3" type="ORF">SAMN05444955_101314</name>
</gene>